<keyword evidence="8" id="KW-1185">Reference proteome</keyword>
<keyword evidence="2 5" id="KW-0812">Transmembrane</keyword>
<dbReference type="Pfam" id="PF01740">
    <property type="entry name" value="STAS"/>
    <property type="match status" value="1"/>
</dbReference>
<comment type="subcellular location">
    <subcellularLocation>
        <location evidence="1">Membrane</location>
        <topology evidence="1">Multi-pass membrane protein</topology>
    </subcellularLocation>
</comment>
<dbReference type="NCBIfam" id="TIGR00815">
    <property type="entry name" value="sulP"/>
    <property type="match status" value="1"/>
</dbReference>
<feature type="transmembrane region" description="Helical" evidence="5">
    <location>
        <begin position="72"/>
        <end position="90"/>
    </location>
</feature>
<dbReference type="Pfam" id="PF00916">
    <property type="entry name" value="Sulfate_transp"/>
    <property type="match status" value="1"/>
</dbReference>
<dbReference type="Proteomes" id="UP000037854">
    <property type="component" value="Unassembled WGS sequence"/>
</dbReference>
<dbReference type="Gene3D" id="3.30.750.24">
    <property type="entry name" value="STAS domain"/>
    <property type="match status" value="1"/>
</dbReference>
<dbReference type="InterPro" id="IPR002645">
    <property type="entry name" value="STAS_dom"/>
</dbReference>
<dbReference type="InterPro" id="IPR011547">
    <property type="entry name" value="SLC26A/SulP_dom"/>
</dbReference>
<feature type="transmembrane region" description="Helical" evidence="5">
    <location>
        <begin position="48"/>
        <end position="65"/>
    </location>
</feature>
<dbReference type="PROSITE" id="PS50801">
    <property type="entry name" value="STAS"/>
    <property type="match status" value="1"/>
</dbReference>
<evidence type="ECO:0000313" key="7">
    <source>
        <dbReference type="EMBL" id="KPH71194.1"/>
    </source>
</evidence>
<evidence type="ECO:0000256" key="2">
    <source>
        <dbReference type="ARBA" id="ARBA00022692"/>
    </source>
</evidence>
<dbReference type="CDD" id="cd07042">
    <property type="entry name" value="STAS_SulP_like_sulfate_transporter"/>
    <property type="match status" value="1"/>
</dbReference>
<dbReference type="InterPro" id="IPR001902">
    <property type="entry name" value="SLC26A/SulP_fam"/>
</dbReference>
<keyword evidence="3 5" id="KW-1133">Transmembrane helix</keyword>
<feature type="transmembrane region" description="Helical" evidence="5">
    <location>
        <begin position="326"/>
        <end position="356"/>
    </location>
</feature>
<dbReference type="InterPro" id="IPR036513">
    <property type="entry name" value="STAS_dom_sf"/>
</dbReference>
<gene>
    <name evidence="7" type="ORF">AFL42_16055</name>
</gene>
<feature type="transmembrane region" description="Helical" evidence="5">
    <location>
        <begin position="376"/>
        <end position="405"/>
    </location>
</feature>
<feature type="transmembrane region" description="Helical" evidence="5">
    <location>
        <begin position="123"/>
        <end position="144"/>
    </location>
</feature>
<evidence type="ECO:0000256" key="4">
    <source>
        <dbReference type="ARBA" id="ARBA00023136"/>
    </source>
</evidence>
<dbReference type="RefSeq" id="WP_060669204.1">
    <property type="nucleotide sequence ID" value="NZ_LGTK01000088.1"/>
</dbReference>
<evidence type="ECO:0000256" key="5">
    <source>
        <dbReference type="SAM" id="Phobius"/>
    </source>
</evidence>
<accession>A0ABR5MG50</accession>
<dbReference type="PANTHER" id="PTHR11814">
    <property type="entry name" value="SULFATE TRANSPORTER"/>
    <property type="match status" value="1"/>
</dbReference>
<comment type="caution">
    <text evidence="7">The sequence shown here is derived from an EMBL/GenBank/DDBJ whole genome shotgun (WGS) entry which is preliminary data.</text>
</comment>
<evidence type="ECO:0000256" key="3">
    <source>
        <dbReference type="ARBA" id="ARBA00022989"/>
    </source>
</evidence>
<protein>
    <submittedName>
        <fullName evidence="7">Sulfate transporter</fullName>
    </submittedName>
</protein>
<sequence length="584" mass="63503">MKGLLFERLNGYSWNHFQKDLLSGTIVGVIAIPLAMAFAIASGVKPEYGIYTSCIAGIIISILGGSKFQIGGPTGAFVPILLGIVITYGYEDLLLAGLLAGVMLCIMGFFKIGSLIKYIPRPVTIGFTSGIAVIIFSGQIGNFLGLSDLEKHEKFIDNMKEILLHLNSINLYSIITAIVCLVVILITPKLFPKIPGSIIGLIISTIIAMLFFKENIATIGSTYGNIPSQLPTFHFPEITLERIMYLLVPAFTIAALGGIESLLSAVVADGMTNNKHNSNRELVGQGVANIVTPLFGGIPATGAIARTATNIKSGAATRMSGVIHGVIVLMTVLIFAPYASQIPLASIAPVLMIVAWNMAERKQFAHLLQLKTGDSLVLLVTFLLTVFTSITTAVLVGLILALVLFAKRMSNISIVSRVLPDHSNQHETVASHVVHDTHDCPQISIYTIEGPLFFGAAQLFEQRVMESIHYKPKVLILRMGNVPFMDTTGEANFRNIVQYFRKNGGTILISGLQPEIKEQMRLSGLYKEVGEEHIFERTGEAINVALTKINFQKCLGCKHFAFHECEQLSNSGTLDKRELNMAQK</sequence>
<evidence type="ECO:0000313" key="8">
    <source>
        <dbReference type="Proteomes" id="UP000037854"/>
    </source>
</evidence>
<dbReference type="EMBL" id="LGTK01000088">
    <property type="protein sequence ID" value="KPH71194.1"/>
    <property type="molecule type" value="Genomic_DNA"/>
</dbReference>
<proteinExistence type="predicted"/>
<evidence type="ECO:0000259" key="6">
    <source>
        <dbReference type="PROSITE" id="PS50801"/>
    </source>
</evidence>
<dbReference type="SUPFAM" id="SSF52091">
    <property type="entry name" value="SpoIIaa-like"/>
    <property type="match status" value="1"/>
</dbReference>
<feature type="domain" description="STAS" evidence="6">
    <location>
        <begin position="441"/>
        <end position="545"/>
    </location>
</feature>
<reference evidence="7 8" key="1">
    <citation type="submission" date="2015-07" db="EMBL/GenBank/DDBJ databases">
        <title>High-quality draft genome sequence of Oceanobacillus caeni HM6, a bacillus isolated from a human feces.</title>
        <authorList>
            <person name="Kumar J."/>
            <person name="Verma M.K."/>
            <person name="Pandey R."/>
            <person name="Bhambi M."/>
            <person name="Chauhan N."/>
        </authorList>
    </citation>
    <scope>NUCLEOTIDE SEQUENCE [LARGE SCALE GENOMIC DNA]</scope>
    <source>
        <strain evidence="7 8">HM6</strain>
    </source>
</reference>
<feature type="transmembrane region" description="Helical" evidence="5">
    <location>
        <begin position="198"/>
        <end position="223"/>
    </location>
</feature>
<name>A0ABR5MG50_9BACI</name>
<organism evidence="7 8">
    <name type="scientific">Oceanobacillus caeni</name>
    <dbReference type="NCBI Taxonomy" id="405946"/>
    <lineage>
        <taxon>Bacteria</taxon>
        <taxon>Bacillati</taxon>
        <taxon>Bacillota</taxon>
        <taxon>Bacilli</taxon>
        <taxon>Bacillales</taxon>
        <taxon>Bacillaceae</taxon>
        <taxon>Oceanobacillus</taxon>
    </lineage>
</organism>
<evidence type="ECO:0000256" key="1">
    <source>
        <dbReference type="ARBA" id="ARBA00004141"/>
    </source>
</evidence>
<feature type="transmembrane region" description="Helical" evidence="5">
    <location>
        <begin position="243"/>
        <end position="268"/>
    </location>
</feature>
<feature type="transmembrane region" description="Helical" evidence="5">
    <location>
        <begin position="96"/>
        <end position="116"/>
    </location>
</feature>
<keyword evidence="4 5" id="KW-0472">Membrane</keyword>
<feature type="transmembrane region" description="Helical" evidence="5">
    <location>
        <begin position="21"/>
        <end position="42"/>
    </location>
</feature>
<feature type="transmembrane region" description="Helical" evidence="5">
    <location>
        <begin position="164"/>
        <end position="186"/>
    </location>
</feature>